<keyword evidence="6" id="KW-1185">Reference proteome</keyword>
<reference evidence="5 6" key="2">
    <citation type="submission" date="2024-05" db="EMBL/GenBank/DDBJ databases">
        <authorList>
            <person name="Chen Y."/>
            <person name="Shah S."/>
            <person name="Dougan E. K."/>
            <person name="Thang M."/>
            <person name="Chan C."/>
        </authorList>
    </citation>
    <scope>NUCLEOTIDE SEQUENCE [LARGE SCALE GENOMIC DNA]</scope>
</reference>
<evidence type="ECO:0000313" key="4">
    <source>
        <dbReference type="EMBL" id="CAI3986288.1"/>
    </source>
</evidence>
<proteinExistence type="predicted"/>
<dbReference type="EMBL" id="CAMXCT020001068">
    <property type="protein sequence ID" value="CAL1139663.1"/>
    <property type="molecule type" value="Genomic_DNA"/>
</dbReference>
<feature type="domain" description="Asl1-like glycosyl hydrolase catalytic" evidence="3">
    <location>
        <begin position="46"/>
        <end position="254"/>
    </location>
</feature>
<keyword evidence="2" id="KW-0677">Repeat</keyword>
<keyword evidence="1" id="KW-0880">Kelch repeat</keyword>
<dbReference type="InterPro" id="IPR006652">
    <property type="entry name" value="Kelch_1"/>
</dbReference>
<dbReference type="PANTHER" id="PTHR46260">
    <property type="entry name" value="RING-TYPE DOMAIN-CONTAINING PROTEIN"/>
    <property type="match status" value="1"/>
</dbReference>
<dbReference type="Gene3D" id="2.120.10.80">
    <property type="entry name" value="Kelch-type beta propeller"/>
    <property type="match status" value="2"/>
</dbReference>
<sequence length="664" mass="72173">MGAMLQGSAHKATDAMAATASVDRKVTSKKGVGLAPSMGYDATQLHALNVSWFYSWSLKPKITVPEGVEFVPIVAREKHLQWSPAAGCHELLGFNEPDHANQANLSVSEALALWPQVVAKVPSGGRLGSPAMAGNPVTGSWFPEFMAASPQMDFIAVHWYKGARPEKFISDIQEVIDTYQKPLWITEFAPQTIKQSEEKPNRWSQEEVDAFIYQVVAWMEGHPQIERYAWHDSKSSSSCLFDATGRLSATGRAYAAAGPPQSAMGAACATETLSLPLAIAQRQDELCHRLDRLNLSESLAQEAARRARLQALAFDQLLSLPELSRQLCLFWGLKTSRAFAALARSSGSQVRRLVPSLHRDARPDFHVLGGCLATTELASSQHYNQGTGSWKLLPPMPTERRWCAGAALRGQLYVIGGQQEGHVLCTAERFDVDAGRWESLPDMPTCREACAVAACGSYVYVLGGCQHHVPLSSAERLDVEHLHWETLQDMPCSRDACCSTSLGGRIYVMGGRSSGHFLSSADMLRPSHGSPAKCRWSRLPHMPTARLGCFAAAAGSSVYVAGGHAGGGRALAIIERFDVAEYTWELLTEMPSARLGAVSLCWQPSQMVGCKVHIYIFGGHDGQGAMDVAERLQLDSDGISNPKWETLPPLITPCYACAGAVLAW</sequence>
<dbReference type="EMBL" id="CAMXCT030001068">
    <property type="protein sequence ID" value="CAL4773600.1"/>
    <property type="molecule type" value="Genomic_DNA"/>
</dbReference>
<accession>A0A9P1C8X5</accession>
<dbReference type="Pfam" id="PF11790">
    <property type="entry name" value="Glyco_hydro_cc"/>
    <property type="match status" value="1"/>
</dbReference>
<dbReference type="Gene3D" id="3.20.20.80">
    <property type="entry name" value="Glycosidases"/>
    <property type="match status" value="1"/>
</dbReference>
<evidence type="ECO:0000313" key="5">
    <source>
        <dbReference type="EMBL" id="CAL4773600.1"/>
    </source>
</evidence>
<protein>
    <submittedName>
        <fullName evidence="5">Kelch-like protein 8</fullName>
    </submittedName>
</protein>
<dbReference type="InterPro" id="IPR017853">
    <property type="entry name" value="GH"/>
</dbReference>
<dbReference type="InterPro" id="IPR051746">
    <property type="entry name" value="Kelch_domain_containing_8"/>
</dbReference>
<reference evidence="4" key="1">
    <citation type="submission" date="2022-10" db="EMBL/GenBank/DDBJ databases">
        <authorList>
            <person name="Chen Y."/>
            <person name="Dougan E. K."/>
            <person name="Chan C."/>
            <person name="Rhodes N."/>
            <person name="Thang M."/>
        </authorList>
    </citation>
    <scope>NUCLEOTIDE SEQUENCE</scope>
</reference>
<comment type="caution">
    <text evidence="4">The sequence shown here is derived from an EMBL/GenBank/DDBJ whole genome shotgun (WGS) entry which is preliminary data.</text>
</comment>
<dbReference type="AlphaFoldDB" id="A0A9P1C8X5"/>
<dbReference type="SMART" id="SM00612">
    <property type="entry name" value="Kelch"/>
    <property type="match status" value="6"/>
</dbReference>
<dbReference type="SUPFAM" id="SSF50965">
    <property type="entry name" value="Galactose oxidase, central domain"/>
    <property type="match status" value="1"/>
</dbReference>
<organism evidence="4">
    <name type="scientific">Cladocopium goreaui</name>
    <dbReference type="NCBI Taxonomy" id="2562237"/>
    <lineage>
        <taxon>Eukaryota</taxon>
        <taxon>Sar</taxon>
        <taxon>Alveolata</taxon>
        <taxon>Dinophyceae</taxon>
        <taxon>Suessiales</taxon>
        <taxon>Symbiodiniaceae</taxon>
        <taxon>Cladocopium</taxon>
    </lineage>
</organism>
<dbReference type="InterPro" id="IPR011043">
    <property type="entry name" value="Gal_Oxase/kelch_b-propeller"/>
</dbReference>
<gene>
    <name evidence="4" type="ORF">C1SCF055_LOCUS13654</name>
</gene>
<dbReference type="OrthoDB" id="45365at2759"/>
<evidence type="ECO:0000256" key="1">
    <source>
        <dbReference type="ARBA" id="ARBA00022441"/>
    </source>
</evidence>
<evidence type="ECO:0000256" key="2">
    <source>
        <dbReference type="ARBA" id="ARBA00022737"/>
    </source>
</evidence>
<dbReference type="SUPFAM" id="SSF51445">
    <property type="entry name" value="(Trans)glycosidases"/>
    <property type="match status" value="1"/>
</dbReference>
<evidence type="ECO:0000259" key="3">
    <source>
        <dbReference type="Pfam" id="PF11790"/>
    </source>
</evidence>
<dbReference type="Proteomes" id="UP001152797">
    <property type="component" value="Unassembled WGS sequence"/>
</dbReference>
<dbReference type="PANTHER" id="PTHR46260:SF3">
    <property type="entry name" value="RING-TYPE DOMAIN-CONTAINING PROTEIN"/>
    <property type="match status" value="1"/>
</dbReference>
<dbReference type="Pfam" id="PF24681">
    <property type="entry name" value="Kelch_KLHDC2_KLHL20_DRC7"/>
    <property type="match status" value="1"/>
</dbReference>
<dbReference type="InterPro" id="IPR015915">
    <property type="entry name" value="Kelch-typ_b-propeller"/>
</dbReference>
<name>A0A9P1C8X5_9DINO</name>
<dbReference type="InterPro" id="IPR024655">
    <property type="entry name" value="Asl1_glyco_hydro_catalytic"/>
</dbReference>
<dbReference type="EMBL" id="CAMXCT010001068">
    <property type="protein sequence ID" value="CAI3986288.1"/>
    <property type="molecule type" value="Genomic_DNA"/>
</dbReference>
<evidence type="ECO:0000313" key="6">
    <source>
        <dbReference type="Proteomes" id="UP001152797"/>
    </source>
</evidence>
<dbReference type="Pfam" id="PF01344">
    <property type="entry name" value="Kelch_1"/>
    <property type="match status" value="1"/>
</dbReference>